<feature type="domain" description="At2g35280-like TPR" evidence="1">
    <location>
        <begin position="307"/>
        <end position="372"/>
    </location>
</feature>
<dbReference type="EMBL" id="JACXVP010000004">
    <property type="protein sequence ID" value="KAG5610421.1"/>
    <property type="molecule type" value="Genomic_DNA"/>
</dbReference>
<dbReference type="OrthoDB" id="1865546at2759"/>
<sequence length="400" mass="45543">MTYCEEIHPVQLEDSWIVPLDVIEREMPPPYVDPSKPGRGRYKRWRGVGESFPTRKIKCSMGRKNKKSSKMTISKKNYIESLPRELLIDIIERIASCCLKDLMRVKLSSKILNQVANEPSVYQKVTLVNFPYRRWSIVQEAISFLEMCRASGNLEALYIKGVYDFLNRSNSNGLGMLSQAADGGHIGASYVVAIISIFNCGEFMRESLMFIANMKKTKPLKVECWCHNLICWEEDPFVALLINLSESVAGMVVPWEATMKMIFVVIYRELLIDIVERIDSYSLKDLMRVKLRSSIKSLMNLLYIRRCTSFLEMCRASGNLEALYRKGVYAFFNRSDSNGLRMFSQATDGGDIGACYVLAIISIFNVGESIREGLMVPEPHLLGERPICCTAESPTFVVNY</sequence>
<organism evidence="2 3">
    <name type="scientific">Solanum commersonii</name>
    <name type="common">Commerson's wild potato</name>
    <name type="synonym">Commerson's nightshade</name>
    <dbReference type="NCBI Taxonomy" id="4109"/>
    <lineage>
        <taxon>Eukaryota</taxon>
        <taxon>Viridiplantae</taxon>
        <taxon>Streptophyta</taxon>
        <taxon>Embryophyta</taxon>
        <taxon>Tracheophyta</taxon>
        <taxon>Spermatophyta</taxon>
        <taxon>Magnoliopsida</taxon>
        <taxon>eudicotyledons</taxon>
        <taxon>Gunneridae</taxon>
        <taxon>Pentapetalae</taxon>
        <taxon>asterids</taxon>
        <taxon>lamiids</taxon>
        <taxon>Solanales</taxon>
        <taxon>Solanaceae</taxon>
        <taxon>Solanoideae</taxon>
        <taxon>Solaneae</taxon>
        <taxon>Solanum</taxon>
    </lineage>
</organism>
<dbReference type="AlphaFoldDB" id="A0A9J5ZDA7"/>
<evidence type="ECO:0000313" key="3">
    <source>
        <dbReference type="Proteomes" id="UP000824120"/>
    </source>
</evidence>
<dbReference type="Pfam" id="PF23310">
    <property type="entry name" value="TPR_27"/>
    <property type="match status" value="2"/>
</dbReference>
<comment type="caution">
    <text evidence="2">The sequence shown here is derived from an EMBL/GenBank/DDBJ whole genome shotgun (WGS) entry which is preliminary data.</text>
</comment>
<name>A0A9J5ZDA7_SOLCO</name>
<dbReference type="PANTHER" id="PTHR33784">
    <property type="entry name" value="OS05G0482100 PROTEIN"/>
    <property type="match status" value="1"/>
</dbReference>
<keyword evidence="3" id="KW-1185">Reference proteome</keyword>
<feature type="non-terminal residue" evidence="2">
    <location>
        <position position="1"/>
    </location>
</feature>
<dbReference type="InterPro" id="IPR040338">
    <property type="entry name" value="At1g67623-like"/>
</dbReference>
<accession>A0A9J5ZDA7</accession>
<dbReference type="InterPro" id="IPR057136">
    <property type="entry name" value="At2g35280_TPR_dom"/>
</dbReference>
<protein>
    <recommendedName>
        <fullName evidence="1">At2g35280-like TPR domain-containing protein</fullName>
    </recommendedName>
</protein>
<dbReference type="SUPFAM" id="SSF81383">
    <property type="entry name" value="F-box domain"/>
    <property type="match status" value="1"/>
</dbReference>
<reference evidence="2 3" key="1">
    <citation type="submission" date="2020-09" db="EMBL/GenBank/DDBJ databases">
        <title>De no assembly of potato wild relative species, Solanum commersonii.</title>
        <authorList>
            <person name="Cho K."/>
        </authorList>
    </citation>
    <scope>NUCLEOTIDE SEQUENCE [LARGE SCALE GENOMIC DNA]</scope>
    <source>
        <strain evidence="2">LZ3.2</strain>
        <tissue evidence="2">Leaf</tissue>
    </source>
</reference>
<evidence type="ECO:0000313" key="2">
    <source>
        <dbReference type="EMBL" id="KAG5610421.1"/>
    </source>
</evidence>
<feature type="domain" description="At2g35280-like TPR" evidence="1">
    <location>
        <begin position="131"/>
        <end position="224"/>
    </location>
</feature>
<gene>
    <name evidence="2" type="ORF">H5410_021702</name>
</gene>
<dbReference type="Proteomes" id="UP000824120">
    <property type="component" value="Chromosome 4"/>
</dbReference>
<evidence type="ECO:0000259" key="1">
    <source>
        <dbReference type="Pfam" id="PF23310"/>
    </source>
</evidence>
<dbReference type="PANTHER" id="PTHR33784:SF10">
    <property type="entry name" value="F-BOX PROTEIN"/>
    <property type="match status" value="1"/>
</dbReference>
<dbReference type="InterPro" id="IPR036047">
    <property type="entry name" value="F-box-like_dom_sf"/>
</dbReference>
<proteinExistence type="predicted"/>